<sequence>MASITKRGNSWSCCVWHDKKRYTKSFPTKAAAEKWARLKKAELESAPRLKSKVVESYTMDYLLHRYIDEVHPHRPFARSKMTTIKMTAEHFKDVRVIQLTPDMLFKYAEKRRAGYKGRAPISRSTLNQQLTYVAQTIDHARTLWGVDLPSNPARDALSALSKIGLVGGSRRRERRVSDQELKQLMEASLKHHSGWIGPIIMLAVETGMRQGEIQALQWKDVDFERNTIFIKDRKHPSEKLGNNQIIPVSNKALEVLKKWVPVESKRTGAVFPGVKLAQSISDRFVKVREEAGLPELHFHDLRHEAVSRFFEKGLQIQEVARISGHKDWKQLLRYTQLNASSLVDKLNG</sequence>
<evidence type="ECO:0000259" key="3">
    <source>
        <dbReference type="PROSITE" id="PS51898"/>
    </source>
</evidence>
<dbReference type="InterPro" id="IPR002104">
    <property type="entry name" value="Integrase_catalytic"/>
</dbReference>
<keyword evidence="1" id="KW-0229">DNA integration</keyword>
<dbReference type="Proteomes" id="UP000051547">
    <property type="component" value="Unassembled WGS sequence"/>
</dbReference>
<dbReference type="CDD" id="cd00796">
    <property type="entry name" value="INT_Rci_Hp1_C"/>
    <property type="match status" value="1"/>
</dbReference>
<dbReference type="PANTHER" id="PTHR30349:SF94">
    <property type="entry name" value="INTEGRASE_RECOMBINASE HI_1414-RELATED"/>
    <property type="match status" value="1"/>
</dbReference>
<dbReference type="Gene3D" id="1.10.443.10">
    <property type="entry name" value="Intergrase catalytic core"/>
    <property type="match status" value="1"/>
</dbReference>
<comment type="caution">
    <text evidence="4">The sequence shown here is derived from an EMBL/GenBank/DDBJ whole genome shotgun (WGS) entry which is preliminary data.</text>
</comment>
<name>A0A0R2SSE6_9GAMM</name>
<dbReference type="Pfam" id="PF00589">
    <property type="entry name" value="Phage_integrase"/>
    <property type="match status" value="1"/>
</dbReference>
<dbReference type="GO" id="GO:0003677">
    <property type="term" value="F:DNA binding"/>
    <property type="evidence" value="ECO:0007669"/>
    <property type="project" value="InterPro"/>
</dbReference>
<accession>A0A0R2SSE6</accession>
<dbReference type="GO" id="GO:0015074">
    <property type="term" value="P:DNA integration"/>
    <property type="evidence" value="ECO:0007669"/>
    <property type="project" value="UniProtKB-KW"/>
</dbReference>
<evidence type="ECO:0000313" key="4">
    <source>
        <dbReference type="EMBL" id="KRO77793.1"/>
    </source>
</evidence>
<evidence type="ECO:0000256" key="2">
    <source>
        <dbReference type="ARBA" id="ARBA00023172"/>
    </source>
</evidence>
<organism evidence="4 5">
    <name type="scientific">OM182 bacterium BACL3 MAG-120920-bin41</name>
    <dbReference type="NCBI Taxonomy" id="1655580"/>
    <lineage>
        <taxon>Bacteria</taxon>
        <taxon>Pseudomonadati</taxon>
        <taxon>Pseudomonadota</taxon>
        <taxon>Gammaproteobacteria</taxon>
        <taxon>OMG group</taxon>
        <taxon>OM182 clade</taxon>
    </lineage>
</organism>
<keyword evidence="2" id="KW-0233">DNA recombination</keyword>
<dbReference type="InterPro" id="IPR011010">
    <property type="entry name" value="DNA_brk_join_enz"/>
</dbReference>
<gene>
    <name evidence="4" type="ORF">ABR72_09995</name>
</gene>
<feature type="domain" description="Tyr recombinase" evidence="3">
    <location>
        <begin position="171"/>
        <end position="347"/>
    </location>
</feature>
<dbReference type="GO" id="GO:0006310">
    <property type="term" value="P:DNA recombination"/>
    <property type="evidence" value="ECO:0007669"/>
    <property type="project" value="UniProtKB-KW"/>
</dbReference>
<dbReference type="EMBL" id="LIBE01000619">
    <property type="protein sequence ID" value="KRO77793.1"/>
    <property type="molecule type" value="Genomic_DNA"/>
</dbReference>
<dbReference type="InterPro" id="IPR013762">
    <property type="entry name" value="Integrase-like_cat_sf"/>
</dbReference>
<evidence type="ECO:0000256" key="1">
    <source>
        <dbReference type="ARBA" id="ARBA00022908"/>
    </source>
</evidence>
<dbReference type="PROSITE" id="PS51898">
    <property type="entry name" value="TYR_RECOMBINASE"/>
    <property type="match status" value="1"/>
</dbReference>
<dbReference type="PANTHER" id="PTHR30349">
    <property type="entry name" value="PHAGE INTEGRASE-RELATED"/>
    <property type="match status" value="1"/>
</dbReference>
<dbReference type="InterPro" id="IPR050090">
    <property type="entry name" value="Tyrosine_recombinase_XerCD"/>
</dbReference>
<dbReference type="SUPFAM" id="SSF56349">
    <property type="entry name" value="DNA breaking-rejoining enzymes"/>
    <property type="match status" value="1"/>
</dbReference>
<protein>
    <recommendedName>
        <fullName evidence="3">Tyr recombinase domain-containing protein</fullName>
    </recommendedName>
</protein>
<dbReference type="AlphaFoldDB" id="A0A0R2SSE6"/>
<reference evidence="4 5" key="1">
    <citation type="submission" date="2015-10" db="EMBL/GenBank/DDBJ databases">
        <title>Metagenome-Assembled Genomes uncover a global brackish microbiome.</title>
        <authorList>
            <person name="Hugerth L.W."/>
            <person name="Larsson J."/>
            <person name="Alneberg J."/>
            <person name="Lindh M.V."/>
            <person name="Legrand C."/>
            <person name="Pinhassi J."/>
            <person name="Andersson A.F."/>
        </authorList>
    </citation>
    <scope>NUCLEOTIDE SEQUENCE [LARGE SCALE GENOMIC DNA]</scope>
    <source>
        <strain evidence="4">BACL4 MAG-120920-bin41</strain>
    </source>
</reference>
<evidence type="ECO:0000313" key="5">
    <source>
        <dbReference type="Proteomes" id="UP000051547"/>
    </source>
</evidence>
<proteinExistence type="predicted"/>